<sequence>MKQDDLQQIYQRAQLGYRIGFGEMPAVVVVDFCKGFTDPSYPLGGDFSKELAATVKLLKLARSKNMPVVFTTVGYQAHLKDDGIWSKKITSHKHLMLNSEFIEIDGRLSVDPEYDTVLIKKGASAFFGTNLISILISQGVDTVIVAGVTTSGCVRATVVDACQFGFRTIVPADCVGDRAEAPHLANLFDIDSKYSDVMSLNEVLERLAAY</sequence>
<dbReference type="KEGG" id="fwa:DCMF_20055"/>
<dbReference type="AlphaFoldDB" id="A0A3G1KWF0"/>
<dbReference type="InterPro" id="IPR036380">
    <property type="entry name" value="Isochorismatase-like_sf"/>
</dbReference>
<organism evidence="4 5">
    <name type="scientific">Formimonas warabiya</name>
    <dbReference type="NCBI Taxonomy" id="1761012"/>
    <lineage>
        <taxon>Bacteria</taxon>
        <taxon>Bacillati</taxon>
        <taxon>Bacillota</taxon>
        <taxon>Clostridia</taxon>
        <taxon>Eubacteriales</taxon>
        <taxon>Peptococcaceae</taxon>
        <taxon>Candidatus Formimonas</taxon>
    </lineage>
</organism>
<evidence type="ECO:0000313" key="4">
    <source>
        <dbReference type="EMBL" id="ATW26750.1"/>
    </source>
</evidence>
<dbReference type="OrthoDB" id="9785724at2"/>
<evidence type="ECO:0000259" key="3">
    <source>
        <dbReference type="Pfam" id="PF00857"/>
    </source>
</evidence>
<evidence type="ECO:0000256" key="1">
    <source>
        <dbReference type="ARBA" id="ARBA00006336"/>
    </source>
</evidence>
<keyword evidence="5" id="KW-1185">Reference proteome</keyword>
<reference evidence="4 5" key="1">
    <citation type="submission" date="2016-10" db="EMBL/GenBank/DDBJ databases">
        <title>Complete Genome Sequence of Peptococcaceae strain DCMF.</title>
        <authorList>
            <person name="Edwards R.J."/>
            <person name="Holland S.I."/>
            <person name="Deshpande N.P."/>
            <person name="Wong Y.K."/>
            <person name="Ertan H."/>
            <person name="Manefield M."/>
            <person name="Russell T.L."/>
            <person name="Lee M.J."/>
        </authorList>
    </citation>
    <scope>NUCLEOTIDE SEQUENCE [LARGE SCALE GENOMIC DNA]</scope>
    <source>
        <strain evidence="4 5">DCMF</strain>
    </source>
</reference>
<gene>
    <name evidence="4" type="ORF">DCMF_20055</name>
</gene>
<evidence type="ECO:0000313" key="5">
    <source>
        <dbReference type="Proteomes" id="UP000323521"/>
    </source>
</evidence>
<dbReference type="PANTHER" id="PTHR43540:SF1">
    <property type="entry name" value="ISOCHORISMATASE HYDROLASE"/>
    <property type="match status" value="1"/>
</dbReference>
<keyword evidence="2" id="KW-0378">Hydrolase</keyword>
<feature type="domain" description="Isochorismatase-like" evidence="3">
    <location>
        <begin position="26"/>
        <end position="201"/>
    </location>
</feature>
<dbReference type="InterPro" id="IPR000868">
    <property type="entry name" value="Isochorismatase-like_dom"/>
</dbReference>
<protein>
    <submittedName>
        <fullName evidence="4">Carbamoylsarcosine amidase</fullName>
    </submittedName>
</protein>
<dbReference type="Proteomes" id="UP000323521">
    <property type="component" value="Chromosome"/>
</dbReference>
<accession>A0A3G1KWF0</accession>
<evidence type="ECO:0000256" key="2">
    <source>
        <dbReference type="ARBA" id="ARBA00022801"/>
    </source>
</evidence>
<dbReference type="InterPro" id="IPR050272">
    <property type="entry name" value="Isochorismatase-like_hydrls"/>
</dbReference>
<dbReference type="SUPFAM" id="SSF52499">
    <property type="entry name" value="Isochorismatase-like hydrolases"/>
    <property type="match status" value="1"/>
</dbReference>
<dbReference type="Gene3D" id="3.40.50.850">
    <property type="entry name" value="Isochorismatase-like"/>
    <property type="match status" value="1"/>
</dbReference>
<dbReference type="EMBL" id="CP017634">
    <property type="protein sequence ID" value="ATW26750.1"/>
    <property type="molecule type" value="Genomic_DNA"/>
</dbReference>
<dbReference type="PANTHER" id="PTHR43540">
    <property type="entry name" value="PEROXYUREIDOACRYLATE/UREIDOACRYLATE AMIDOHYDROLASE-RELATED"/>
    <property type="match status" value="1"/>
</dbReference>
<proteinExistence type="inferred from homology"/>
<comment type="similarity">
    <text evidence="1">Belongs to the isochorismatase family.</text>
</comment>
<dbReference type="GO" id="GO:0016787">
    <property type="term" value="F:hydrolase activity"/>
    <property type="evidence" value="ECO:0007669"/>
    <property type="project" value="UniProtKB-KW"/>
</dbReference>
<dbReference type="Pfam" id="PF00857">
    <property type="entry name" value="Isochorismatase"/>
    <property type="match status" value="1"/>
</dbReference>
<name>A0A3G1KWF0_FORW1</name>